<protein>
    <submittedName>
        <fullName evidence="2">Uncharacterized protein</fullName>
    </submittedName>
</protein>
<comment type="caution">
    <text evidence="2">The sequence shown here is derived from an EMBL/GenBank/DDBJ whole genome shotgun (WGS) entry which is preliminary data.</text>
</comment>
<dbReference type="RefSeq" id="WP_206960745.1">
    <property type="nucleotide sequence ID" value="NZ_BAAAJJ010000029.1"/>
</dbReference>
<gene>
    <name evidence="2" type="ORF">J0695_05780</name>
</gene>
<dbReference type="AlphaFoldDB" id="A0A939JCT5"/>
<keyword evidence="1" id="KW-0732">Signal</keyword>
<feature type="chain" id="PRO_5039323470" evidence="1">
    <location>
        <begin position="28"/>
        <end position="76"/>
    </location>
</feature>
<dbReference type="EMBL" id="JAFLRJ010000042">
    <property type="protein sequence ID" value="MBO0511321.1"/>
    <property type="molecule type" value="Genomic_DNA"/>
</dbReference>
<accession>A0A939JCT5</accession>
<reference evidence="2" key="1">
    <citation type="submission" date="2021-03" db="EMBL/GenBank/DDBJ databases">
        <title>Streptomyces poriferae sp. nov., a novel marine sponge-derived Actinobacteria species with anti-MRSA activity.</title>
        <authorList>
            <person name="Sandoval-Powers M."/>
            <person name="Kralova S."/>
            <person name="Nguyen G.-S."/>
            <person name="Fawwal D."/>
            <person name="Degnes K."/>
            <person name="Klinkenberg G."/>
            <person name="Sletta H."/>
            <person name="Wentzel A."/>
            <person name="Liles M.R."/>
        </authorList>
    </citation>
    <scope>NUCLEOTIDE SEQUENCE</scope>
    <source>
        <strain evidence="2">DSM 41794</strain>
    </source>
</reference>
<dbReference type="Proteomes" id="UP000664167">
    <property type="component" value="Unassembled WGS sequence"/>
</dbReference>
<name>A0A939JCT5_9ACTN</name>
<evidence type="ECO:0000313" key="3">
    <source>
        <dbReference type="Proteomes" id="UP000664167"/>
    </source>
</evidence>
<evidence type="ECO:0000256" key="1">
    <source>
        <dbReference type="SAM" id="SignalP"/>
    </source>
</evidence>
<keyword evidence="3" id="KW-1185">Reference proteome</keyword>
<organism evidence="2 3">
    <name type="scientific">Streptomyces beijiangensis</name>
    <dbReference type="NCBI Taxonomy" id="163361"/>
    <lineage>
        <taxon>Bacteria</taxon>
        <taxon>Bacillati</taxon>
        <taxon>Actinomycetota</taxon>
        <taxon>Actinomycetes</taxon>
        <taxon>Kitasatosporales</taxon>
        <taxon>Streptomycetaceae</taxon>
        <taxon>Streptomyces</taxon>
    </lineage>
</organism>
<sequence>MLPARSLASSAAAAAVAGLFLLAPAAAADTAPDPCTCAAIQRDVDAYRRGEVQYFVDPTPAWRAEAEQNGCTISGL</sequence>
<feature type="signal peptide" evidence="1">
    <location>
        <begin position="1"/>
        <end position="27"/>
    </location>
</feature>
<evidence type="ECO:0000313" key="2">
    <source>
        <dbReference type="EMBL" id="MBO0511321.1"/>
    </source>
</evidence>
<proteinExistence type="predicted"/>